<dbReference type="EMBL" id="JAAWVT010000004">
    <property type="protein sequence ID" value="NKG21127.1"/>
    <property type="molecule type" value="Genomic_DNA"/>
</dbReference>
<dbReference type="RefSeq" id="WP_168151951.1">
    <property type="nucleotide sequence ID" value="NZ_JAAWVT010000004.1"/>
</dbReference>
<keyword evidence="2" id="KW-1185">Reference proteome</keyword>
<sequence length="74" mass="8323">MSDRKEVDDDDTLNLAGLADAVRQAETILAEHRARRDRRIVDAVNNHGFTMYAVAKITGLSQPMIKKIITEKQT</sequence>
<evidence type="ECO:0000313" key="1">
    <source>
        <dbReference type="EMBL" id="NKG21127.1"/>
    </source>
</evidence>
<comment type="caution">
    <text evidence="1">The sequence shown here is derived from an EMBL/GenBank/DDBJ whole genome shotgun (WGS) entry which is preliminary data.</text>
</comment>
<accession>A0ABX1G4F3</accession>
<evidence type="ECO:0000313" key="2">
    <source>
        <dbReference type="Proteomes" id="UP000746595"/>
    </source>
</evidence>
<organism evidence="1 2">
    <name type="scientific">Paeniglutamicibacter terrestris</name>
    <dbReference type="NCBI Taxonomy" id="2723403"/>
    <lineage>
        <taxon>Bacteria</taxon>
        <taxon>Bacillati</taxon>
        <taxon>Actinomycetota</taxon>
        <taxon>Actinomycetes</taxon>
        <taxon>Micrococcales</taxon>
        <taxon>Micrococcaceae</taxon>
        <taxon>Paeniglutamicibacter</taxon>
    </lineage>
</organism>
<name>A0ABX1G4F3_9MICC</name>
<dbReference type="Proteomes" id="UP000746595">
    <property type="component" value="Unassembled WGS sequence"/>
</dbReference>
<protein>
    <submittedName>
        <fullName evidence="1">Uncharacterized protein</fullName>
    </submittedName>
</protein>
<reference evidence="1 2" key="1">
    <citation type="submission" date="2020-04" db="EMBL/GenBank/DDBJ databases">
        <title>Paeniglutamicibacter sp. ANT13_2, a novel actinomycete isolated from sediment in Antarctica.</title>
        <authorList>
            <person name="Sakdapetsiri C."/>
            <person name="Pinyakong O."/>
        </authorList>
    </citation>
    <scope>NUCLEOTIDE SEQUENCE [LARGE SCALE GENOMIC DNA]</scope>
    <source>
        <strain evidence="1 2">ANT13_2</strain>
    </source>
</reference>
<proteinExistence type="predicted"/>
<gene>
    <name evidence="1" type="ORF">HED64_10470</name>
</gene>